<evidence type="ECO:0000256" key="1">
    <source>
        <dbReference type="SAM" id="MobiDB-lite"/>
    </source>
</evidence>
<reference evidence="2 3" key="1">
    <citation type="submission" date="2019-08" db="EMBL/GenBank/DDBJ databases">
        <title>Whole genome of Aphis craccivora.</title>
        <authorList>
            <person name="Voronova N.V."/>
            <person name="Shulinski R.S."/>
            <person name="Bandarenka Y.V."/>
            <person name="Zhorov D.G."/>
            <person name="Warner D."/>
        </authorList>
    </citation>
    <scope>NUCLEOTIDE SEQUENCE [LARGE SCALE GENOMIC DNA]</scope>
    <source>
        <strain evidence="2">180601</strain>
        <tissue evidence="2">Whole Body</tissue>
    </source>
</reference>
<evidence type="ECO:0000313" key="2">
    <source>
        <dbReference type="EMBL" id="KAF0767156.1"/>
    </source>
</evidence>
<sequence length="707" mass="80890">MNIKLRERQTCDNDDMMRKIRRTGIVTVNRNCLSQTQHTALLSTPRGHAWTGTHGLSFIMKKCRKKGGPTSNDRRRESGKTSFFDVNTTMWPLNLNPECNSINWKSDFFRKLSSLIFNYMVQVLCSGRISKKKKMTQVILKKINDITNEYVLLNSPDNFLQGVKIFVANMLSPWLEKPINEICSKGTNNKDLKNGNTMNGIVNQRLGIKTKYSKNNKVDKNKTNRLELKTIKYVKTSQKSKKGEFKKLKKINNNLQNLNTDYAYQTDVQEKTINEIDNQKSDIETKHLKTNQVNQNKTNRFKIKTPKKVEINKKSKVGKFTKRIVKDSSSSQNSNKVKIKTKTNQKSKKGLKSKSVIDAVNDLEKIIENHEILSNSVLVRRPVSKNTIKNNKLNNSGSENNHKDKKSTISKTIVKDGLSLQNPNKAKKKKQTNKKFKKGLKSKSIIGAVNDSKKKVENNEILSNSVLFKRSTGKNVSETKIKSDKNSNTPEGKSHSNTNGHNMDINEENDNYRPITGNEKLMKSAKQLDDENTFESDRNENKENLFINDNAESLRPAMDAKNTHEMIDMDHDGNNDNGQEITAVDDRVKSHYDGGSKLLSEHGGDPTDAISNKSTDSYYNDAYEYDRMINVTDYSGHTMRVIEYLSGEKRDTNLLRDEEILEYNDRNSIDIDDDLYSDVNTDFDNGLDDDNTRYNKIIHDEDGEEFE</sequence>
<keyword evidence="3" id="KW-1185">Reference proteome</keyword>
<name>A0A6G0Z992_APHCR</name>
<comment type="caution">
    <text evidence="2">The sequence shown here is derived from an EMBL/GenBank/DDBJ whole genome shotgun (WGS) entry which is preliminary data.</text>
</comment>
<feature type="region of interest" description="Disordered" evidence="1">
    <location>
        <begin position="472"/>
        <end position="515"/>
    </location>
</feature>
<feature type="region of interest" description="Disordered" evidence="1">
    <location>
        <begin position="326"/>
        <end position="352"/>
    </location>
</feature>
<feature type="non-terminal residue" evidence="2">
    <location>
        <position position="707"/>
    </location>
</feature>
<protein>
    <submittedName>
        <fullName evidence="2">Protein PFC0760c-like</fullName>
    </submittedName>
</protein>
<gene>
    <name evidence="2" type="ORF">FWK35_00001448</name>
</gene>
<feature type="compositionally biased region" description="Basic residues" evidence="1">
    <location>
        <begin position="425"/>
        <end position="439"/>
    </location>
</feature>
<accession>A0A6G0Z992</accession>
<dbReference type="OrthoDB" id="6631226at2759"/>
<evidence type="ECO:0000313" key="3">
    <source>
        <dbReference type="Proteomes" id="UP000478052"/>
    </source>
</evidence>
<dbReference type="AlphaFoldDB" id="A0A6G0Z992"/>
<feature type="compositionally biased region" description="Polar residues" evidence="1">
    <location>
        <begin position="486"/>
        <end position="501"/>
    </location>
</feature>
<proteinExistence type="predicted"/>
<feature type="region of interest" description="Disordered" evidence="1">
    <location>
        <begin position="388"/>
        <end position="439"/>
    </location>
</feature>
<feature type="compositionally biased region" description="Basic residues" evidence="1">
    <location>
        <begin position="337"/>
        <end position="352"/>
    </location>
</feature>
<feature type="compositionally biased region" description="Low complexity" evidence="1">
    <location>
        <begin position="389"/>
        <end position="399"/>
    </location>
</feature>
<organism evidence="2 3">
    <name type="scientific">Aphis craccivora</name>
    <name type="common">Cowpea aphid</name>
    <dbReference type="NCBI Taxonomy" id="307492"/>
    <lineage>
        <taxon>Eukaryota</taxon>
        <taxon>Metazoa</taxon>
        <taxon>Ecdysozoa</taxon>
        <taxon>Arthropoda</taxon>
        <taxon>Hexapoda</taxon>
        <taxon>Insecta</taxon>
        <taxon>Pterygota</taxon>
        <taxon>Neoptera</taxon>
        <taxon>Paraneoptera</taxon>
        <taxon>Hemiptera</taxon>
        <taxon>Sternorrhyncha</taxon>
        <taxon>Aphidomorpha</taxon>
        <taxon>Aphidoidea</taxon>
        <taxon>Aphididae</taxon>
        <taxon>Aphidini</taxon>
        <taxon>Aphis</taxon>
        <taxon>Aphis</taxon>
    </lineage>
</organism>
<dbReference type="Proteomes" id="UP000478052">
    <property type="component" value="Unassembled WGS sequence"/>
</dbReference>
<dbReference type="EMBL" id="VUJU01001030">
    <property type="protein sequence ID" value="KAF0767156.1"/>
    <property type="molecule type" value="Genomic_DNA"/>
</dbReference>